<name>A0ABV5J014_9ACTN</name>
<gene>
    <name evidence="1" type="ORF">ACFFV7_53910</name>
</gene>
<keyword evidence="2" id="KW-1185">Reference proteome</keyword>
<sequence>MAAGVLAVEFGFVTGRFHIANALDENSIEVGEVHPEWVRHPLGCGAA</sequence>
<evidence type="ECO:0000313" key="1">
    <source>
        <dbReference type="EMBL" id="MFB9210165.1"/>
    </source>
</evidence>
<reference evidence="1 2" key="1">
    <citation type="submission" date="2024-09" db="EMBL/GenBank/DDBJ databases">
        <authorList>
            <person name="Sun Q."/>
            <person name="Mori K."/>
        </authorList>
    </citation>
    <scope>NUCLEOTIDE SEQUENCE [LARGE SCALE GENOMIC DNA]</scope>
    <source>
        <strain evidence="1 2">CCM 3426</strain>
    </source>
</reference>
<accession>A0ABV5J014</accession>
<evidence type="ECO:0000313" key="2">
    <source>
        <dbReference type="Proteomes" id="UP001589647"/>
    </source>
</evidence>
<dbReference type="EMBL" id="JBHMEI010000112">
    <property type="protein sequence ID" value="MFB9210165.1"/>
    <property type="molecule type" value="Genomic_DNA"/>
</dbReference>
<protein>
    <submittedName>
        <fullName evidence="1">Uncharacterized protein</fullName>
    </submittedName>
</protein>
<dbReference type="Proteomes" id="UP001589647">
    <property type="component" value="Unassembled WGS sequence"/>
</dbReference>
<proteinExistence type="predicted"/>
<comment type="caution">
    <text evidence="1">The sequence shown here is derived from an EMBL/GenBank/DDBJ whole genome shotgun (WGS) entry which is preliminary data.</text>
</comment>
<dbReference type="RefSeq" id="WP_189653664.1">
    <property type="nucleotide sequence ID" value="NZ_BMRC01000045.1"/>
</dbReference>
<organism evidence="1 2">
    <name type="scientific">Nonomuraea spiralis</name>
    <dbReference type="NCBI Taxonomy" id="46182"/>
    <lineage>
        <taxon>Bacteria</taxon>
        <taxon>Bacillati</taxon>
        <taxon>Actinomycetota</taxon>
        <taxon>Actinomycetes</taxon>
        <taxon>Streptosporangiales</taxon>
        <taxon>Streptosporangiaceae</taxon>
        <taxon>Nonomuraea</taxon>
    </lineage>
</organism>